<protein>
    <submittedName>
        <fullName evidence="1">Triphosphoribosyl-dephospho-CoA synthase</fullName>
    </submittedName>
</protein>
<dbReference type="Pfam" id="PF01874">
    <property type="entry name" value="CitG"/>
    <property type="match status" value="1"/>
</dbReference>
<reference evidence="1 2" key="1">
    <citation type="submission" date="2018-05" db="EMBL/GenBank/DDBJ databases">
        <title>Genomic Encyclopedia of Type Strains, Phase IV (KMG-V): Genome sequencing to study the core and pangenomes of soil and plant-associated prokaryotes.</title>
        <authorList>
            <person name="Whitman W."/>
        </authorList>
    </citation>
    <scope>NUCLEOTIDE SEQUENCE [LARGE SCALE GENOMIC DNA]</scope>
    <source>
        <strain evidence="1 2">SCZa-39</strain>
    </source>
</reference>
<keyword evidence="2" id="KW-1185">Reference proteome</keyword>
<comment type="caution">
    <text evidence="1">The sequence shown here is derived from an EMBL/GenBank/DDBJ whole genome shotgun (WGS) entry which is preliminary data.</text>
</comment>
<evidence type="ECO:0000313" key="1">
    <source>
        <dbReference type="EMBL" id="PVX77046.1"/>
    </source>
</evidence>
<proteinExistence type="predicted"/>
<gene>
    <name evidence="1" type="ORF">C7402_115105</name>
</gene>
<sequence length="305" mass="31835">MAEPPGDPTPAAIARARQAFLDACRLDVETPKPGNVSERSAGHGMRAAQFLASAEAAAGALFTPGVPVGSRVLDAVARTRDAAGCNTNLGIVLLVAPLAAALENTALPLAEGAWREATESVLARLDLDDARLAYRAIALANPGGLGDAPEQSVHAAPTIALREAMTLAAARDSIARQYANGFRDVFETGLAAWREMPAGEPQLATLHVFLAFLDRWPDSHIVRKQGDAVAHSVTLAARERHTQWLAALRGTGPITFDAHAPFDPFAGFDAWDADLKARGINPGTSADLTVATLFVAGCLAAARAA</sequence>
<accession>A0ABX5KFM6</accession>
<dbReference type="Proteomes" id="UP000245712">
    <property type="component" value="Unassembled WGS sequence"/>
</dbReference>
<dbReference type="EMBL" id="QEOB01000015">
    <property type="protein sequence ID" value="PVX77046.1"/>
    <property type="molecule type" value="Genomic_DNA"/>
</dbReference>
<dbReference type="RefSeq" id="WP_208949017.1">
    <property type="nucleotide sequence ID" value="NZ_QEOB01000015.1"/>
</dbReference>
<name>A0ABX5KFM6_9BURK</name>
<dbReference type="PANTHER" id="PTHR42280">
    <property type="entry name" value="CITG FAMILY PROTEIN"/>
    <property type="match status" value="1"/>
</dbReference>
<dbReference type="InterPro" id="IPR002736">
    <property type="entry name" value="CitG"/>
</dbReference>
<organism evidence="1 2">
    <name type="scientific">Paraburkholderia unamae</name>
    <dbReference type="NCBI Taxonomy" id="219649"/>
    <lineage>
        <taxon>Bacteria</taxon>
        <taxon>Pseudomonadati</taxon>
        <taxon>Pseudomonadota</taxon>
        <taxon>Betaproteobacteria</taxon>
        <taxon>Burkholderiales</taxon>
        <taxon>Burkholderiaceae</taxon>
        <taxon>Paraburkholderia</taxon>
    </lineage>
</organism>
<dbReference type="Gene3D" id="1.10.4200.10">
    <property type="entry name" value="Triphosphoribosyl-dephospho-CoA protein"/>
    <property type="match status" value="1"/>
</dbReference>
<evidence type="ECO:0000313" key="2">
    <source>
        <dbReference type="Proteomes" id="UP000245712"/>
    </source>
</evidence>
<dbReference type="PANTHER" id="PTHR42280:SF1">
    <property type="entry name" value="CITG FAMILY PROTEIN"/>
    <property type="match status" value="1"/>
</dbReference>